<dbReference type="Proteomes" id="UP000001941">
    <property type="component" value="Chromosome"/>
</dbReference>
<sequence length="200" mass="22662">MYVNIFLILAYPNPHSFNHAIADVANRALLNAGHTVLFHDLYQEGFDPVLTSDEIPRDGSLSHEVFIHCDEIAMADGIIVVHPNWWGMPPAIMKGWIDRVIRPGVAYRFLEGDNGEGVPVGLLQARAAIVFNTANTPEHRENEVFGDPLEQIWKDCVFGLCGVTNFWRDIFRVVVTSDDIQRKKWLDQVHDRVMQVFPGV</sequence>
<comment type="similarity">
    <text evidence="1">Belongs to the NAD(P)H dehydrogenase (quinone) family.</text>
</comment>
<proteinExistence type="inferred from homology"/>
<evidence type="ECO:0000313" key="5">
    <source>
        <dbReference type="Proteomes" id="UP000001941"/>
    </source>
</evidence>
<gene>
    <name evidence="4" type="ordered locus">Mhun_0534</name>
</gene>
<dbReference type="AlphaFoldDB" id="Q2FL63"/>
<dbReference type="STRING" id="323259.Mhun_0534"/>
<dbReference type="EMBL" id="CP000254">
    <property type="protein sequence ID" value="ABD40294.1"/>
    <property type="molecule type" value="Genomic_DNA"/>
</dbReference>
<keyword evidence="5" id="KW-1185">Reference proteome</keyword>
<dbReference type="KEGG" id="mhu:Mhun_0534"/>
<evidence type="ECO:0000256" key="2">
    <source>
        <dbReference type="ARBA" id="ARBA00023002"/>
    </source>
</evidence>
<dbReference type="Gene3D" id="3.40.50.360">
    <property type="match status" value="1"/>
</dbReference>
<dbReference type="PANTHER" id="PTHR10204:SF34">
    <property type="entry name" value="NAD(P)H DEHYDROGENASE [QUINONE] 1 ISOFORM 1"/>
    <property type="match status" value="1"/>
</dbReference>
<dbReference type="InterPro" id="IPR029039">
    <property type="entry name" value="Flavoprotein-like_sf"/>
</dbReference>
<dbReference type="SUPFAM" id="SSF52218">
    <property type="entry name" value="Flavoproteins"/>
    <property type="match status" value="1"/>
</dbReference>
<accession>Q2FL63</accession>
<protein>
    <submittedName>
        <fullName evidence="4">NAD(P)H dehydrogenase (Quinone)</fullName>
    </submittedName>
</protein>
<dbReference type="RefSeq" id="WP_011447581.1">
    <property type="nucleotide sequence ID" value="NC_007796.1"/>
</dbReference>
<dbReference type="OrthoDB" id="9059at2157"/>
<dbReference type="GeneID" id="3924940"/>
<evidence type="ECO:0000313" key="4">
    <source>
        <dbReference type="EMBL" id="ABD40294.1"/>
    </source>
</evidence>
<dbReference type="eggNOG" id="arCOG02577">
    <property type="taxonomic scope" value="Archaea"/>
</dbReference>
<evidence type="ECO:0000259" key="3">
    <source>
        <dbReference type="Pfam" id="PF02525"/>
    </source>
</evidence>
<organism evidence="4 5">
    <name type="scientific">Methanospirillum hungatei JF-1 (strain ATCC 27890 / DSM 864 / NBRC 100397 / JF-1)</name>
    <dbReference type="NCBI Taxonomy" id="323259"/>
    <lineage>
        <taxon>Archaea</taxon>
        <taxon>Methanobacteriati</taxon>
        <taxon>Methanobacteriota</taxon>
        <taxon>Stenosarchaea group</taxon>
        <taxon>Methanomicrobia</taxon>
        <taxon>Methanomicrobiales</taxon>
        <taxon>Methanospirillaceae</taxon>
        <taxon>Methanospirillum</taxon>
    </lineage>
</organism>
<name>Q2FL63_METHJ</name>
<reference evidence="5" key="1">
    <citation type="journal article" date="2016" name="Stand. Genomic Sci.">
        <title>Complete genome sequence of Methanospirillum hungatei type strain JF1.</title>
        <authorList>
            <person name="Gunsalus R.P."/>
            <person name="Cook L.E."/>
            <person name="Crable B."/>
            <person name="Rohlin L."/>
            <person name="McDonald E."/>
            <person name="Mouttaki H."/>
            <person name="Sieber J.R."/>
            <person name="Poweleit N."/>
            <person name="Zhou H."/>
            <person name="Lapidus A.L."/>
            <person name="Daligault H.E."/>
            <person name="Land M."/>
            <person name="Gilna P."/>
            <person name="Ivanova N."/>
            <person name="Kyrpides N."/>
            <person name="Culley D.E."/>
            <person name="McInerney M.J."/>
        </authorList>
    </citation>
    <scope>NUCLEOTIDE SEQUENCE [LARGE SCALE GENOMIC DNA]</scope>
    <source>
        <strain evidence="5">ATCC 27890 / DSM 864 / NBRC 100397 / JF-1</strain>
    </source>
</reference>
<dbReference type="GO" id="GO:0003955">
    <property type="term" value="F:NAD(P)H dehydrogenase (quinone) activity"/>
    <property type="evidence" value="ECO:0007669"/>
    <property type="project" value="TreeGrafter"/>
</dbReference>
<dbReference type="GO" id="GO:0005829">
    <property type="term" value="C:cytosol"/>
    <property type="evidence" value="ECO:0007669"/>
    <property type="project" value="TreeGrafter"/>
</dbReference>
<feature type="domain" description="Flavodoxin-like fold" evidence="3">
    <location>
        <begin position="4"/>
        <end position="173"/>
    </location>
</feature>
<dbReference type="HOGENOM" id="CLU_058643_1_0_2"/>
<keyword evidence="2" id="KW-0560">Oxidoreductase</keyword>
<dbReference type="InParanoid" id="Q2FL63"/>
<dbReference type="InterPro" id="IPR003680">
    <property type="entry name" value="Flavodoxin_fold"/>
</dbReference>
<dbReference type="InterPro" id="IPR051545">
    <property type="entry name" value="NAD(P)H_dehydrogenase_qn"/>
</dbReference>
<evidence type="ECO:0000256" key="1">
    <source>
        <dbReference type="ARBA" id="ARBA00006252"/>
    </source>
</evidence>
<dbReference type="Pfam" id="PF02525">
    <property type="entry name" value="Flavodoxin_2"/>
    <property type="match status" value="1"/>
</dbReference>
<dbReference type="EnsemblBacteria" id="ABD40294">
    <property type="protein sequence ID" value="ABD40294"/>
    <property type="gene ID" value="Mhun_0534"/>
</dbReference>
<dbReference type="PANTHER" id="PTHR10204">
    <property type="entry name" value="NAD P H OXIDOREDUCTASE-RELATED"/>
    <property type="match status" value="1"/>
</dbReference>